<accession>E1ZTF0</accession>
<dbReference type="PANTHER" id="PTHR11774">
    <property type="entry name" value="GERANYLGERANYL TRANSFERASE TYPE BETA SUBUNIT"/>
    <property type="match status" value="1"/>
</dbReference>
<keyword evidence="8 9" id="KW-0862">Zinc</keyword>
<gene>
    <name evidence="11" type="ORF">CHLNCDRAFT_28585</name>
</gene>
<organism evidence="12">
    <name type="scientific">Chlorella variabilis</name>
    <name type="common">Green alga</name>
    <dbReference type="NCBI Taxonomy" id="554065"/>
    <lineage>
        <taxon>Eukaryota</taxon>
        <taxon>Viridiplantae</taxon>
        <taxon>Chlorophyta</taxon>
        <taxon>core chlorophytes</taxon>
        <taxon>Trebouxiophyceae</taxon>
        <taxon>Chlorellales</taxon>
        <taxon>Chlorellaceae</taxon>
        <taxon>Chlorella clade</taxon>
        <taxon>Chlorella</taxon>
    </lineage>
</organism>
<dbReference type="GeneID" id="17350323"/>
<sequence length="479" mass="52021">MTIDDSLQTTTSIDQAELERRVAHIYATEYADGDEEGLSLNPQQHIKYLYGGLGQLPSGFISLDASRTWICYWVTHRCRPALLGGPVPQAPDRDSIIAFIASCQHPEGGFGGGPYQLAHLAPTYAATVCLQLACVPPPARAAVVDRPKLLSFLLRMCVPAEQGGGMTMHEAGGEVDVRGCYCALAACEMLLLDKSAVADACGMVDYICRCQSHEGGIGGEPWNEAHGGYTFCGLAAAALLGKAHALDLDRLLRWAVRCQGQVEGGFMGRTNKLVDGCYSFWQGGVFPLLVALLKEQQGAAALEGLPLLYDAAALQLWLLKCCQMPRGGLRDKPGKPADYYHTCYCLSGLSCSQHYSGIVLGGAQVRDGSMGVHRTMHGMLCVSAAWQHAFPVPMQHTFPVPMPSDMPFKTASIFCRISWSGQTPCATWLPRSWRRRRSTLRELPANCEWCQQCWRPGPAVLHSDALLLPSESAVLVVYS</sequence>
<dbReference type="eggNOG" id="KOG0365">
    <property type="taxonomic scope" value="Eukaryota"/>
</dbReference>
<evidence type="ECO:0000256" key="1">
    <source>
        <dbReference type="ARBA" id="ARBA00010497"/>
    </source>
</evidence>
<feature type="domain" description="Prenyltransferase alpha-alpha toroid" evidence="10">
    <location>
        <begin position="40"/>
        <end position="356"/>
    </location>
</feature>
<evidence type="ECO:0000256" key="5">
    <source>
        <dbReference type="ARBA" id="ARBA00022679"/>
    </source>
</evidence>
<dbReference type="InterPro" id="IPR001330">
    <property type="entry name" value="Prenyltrans"/>
</dbReference>
<comment type="function">
    <text evidence="9">Catalyzes the transfer of a farnesyl moiety from farnesyl diphosphate to a cysteine at the fourth position from the C-terminus of several proteins. The beta subunit is responsible for peptide-binding.</text>
</comment>
<name>E1ZTF0_CHLVA</name>
<evidence type="ECO:0000256" key="2">
    <source>
        <dbReference type="ARBA" id="ARBA00012702"/>
    </source>
</evidence>
<protein>
    <recommendedName>
        <fullName evidence="3 9">Protein farnesyltransferase subunit beta</fullName>
        <shortName evidence="9">FTase-beta</shortName>
        <ecNumber evidence="2 9">2.5.1.58</ecNumber>
    </recommendedName>
</protein>
<proteinExistence type="inferred from homology"/>
<dbReference type="CDD" id="cd02893">
    <property type="entry name" value="FTase"/>
    <property type="match status" value="1"/>
</dbReference>
<dbReference type="Proteomes" id="UP000008141">
    <property type="component" value="Unassembled WGS sequence"/>
</dbReference>
<dbReference type="Gene3D" id="1.50.10.20">
    <property type="match status" value="1"/>
</dbReference>
<evidence type="ECO:0000313" key="12">
    <source>
        <dbReference type="Proteomes" id="UP000008141"/>
    </source>
</evidence>
<dbReference type="GO" id="GO:0004660">
    <property type="term" value="F:protein farnesyltransferase activity"/>
    <property type="evidence" value="ECO:0007669"/>
    <property type="project" value="UniProtKB-UniRule"/>
</dbReference>
<evidence type="ECO:0000256" key="7">
    <source>
        <dbReference type="ARBA" id="ARBA00022737"/>
    </source>
</evidence>
<keyword evidence="4 9" id="KW-0637">Prenyltransferase</keyword>
<dbReference type="InParanoid" id="E1ZTF0"/>
<dbReference type="Pfam" id="PF00432">
    <property type="entry name" value="Prenyltrans"/>
    <property type="match status" value="1"/>
</dbReference>
<comment type="catalytic activity">
    <reaction evidence="9">
        <text>L-cysteinyl-[protein] + (2E,6E)-farnesyl diphosphate = S-(2E,6E)-farnesyl-L-cysteinyl-[protein] + diphosphate</text>
        <dbReference type="Rhea" id="RHEA:13345"/>
        <dbReference type="Rhea" id="RHEA-COMP:10131"/>
        <dbReference type="Rhea" id="RHEA-COMP:11535"/>
        <dbReference type="ChEBI" id="CHEBI:29950"/>
        <dbReference type="ChEBI" id="CHEBI:33019"/>
        <dbReference type="ChEBI" id="CHEBI:86019"/>
        <dbReference type="ChEBI" id="CHEBI:175763"/>
    </reaction>
</comment>
<dbReference type="SUPFAM" id="SSF48239">
    <property type="entry name" value="Terpenoid cyclases/Protein prenyltransferases"/>
    <property type="match status" value="1"/>
</dbReference>
<dbReference type="GO" id="GO:0008270">
    <property type="term" value="F:zinc ion binding"/>
    <property type="evidence" value="ECO:0007669"/>
    <property type="project" value="UniProtKB-UniRule"/>
</dbReference>
<dbReference type="GO" id="GO:0097354">
    <property type="term" value="P:prenylation"/>
    <property type="evidence" value="ECO:0007669"/>
    <property type="project" value="UniProtKB-UniRule"/>
</dbReference>
<comment type="similarity">
    <text evidence="1 9">Belongs to the protein prenyltransferase subunit beta family.</text>
</comment>
<keyword evidence="7" id="KW-0677">Repeat</keyword>
<evidence type="ECO:0000259" key="10">
    <source>
        <dbReference type="Pfam" id="PF00432"/>
    </source>
</evidence>
<dbReference type="RefSeq" id="XP_005843021.1">
    <property type="nucleotide sequence ID" value="XM_005842959.1"/>
</dbReference>
<dbReference type="KEGG" id="cvr:CHLNCDRAFT_28585"/>
<evidence type="ECO:0000256" key="9">
    <source>
        <dbReference type="RuleBase" id="RU365056"/>
    </source>
</evidence>
<keyword evidence="12" id="KW-1185">Reference proteome</keyword>
<dbReference type="AlphaFoldDB" id="E1ZTF0"/>
<evidence type="ECO:0000256" key="6">
    <source>
        <dbReference type="ARBA" id="ARBA00022723"/>
    </source>
</evidence>
<dbReference type="PANTHER" id="PTHR11774:SF6">
    <property type="entry name" value="PROTEIN FARNESYLTRANSFERASE SUBUNIT BETA"/>
    <property type="match status" value="1"/>
</dbReference>
<dbReference type="STRING" id="554065.E1ZTF0"/>
<evidence type="ECO:0000313" key="11">
    <source>
        <dbReference type="EMBL" id="EFN50919.1"/>
    </source>
</evidence>
<dbReference type="EMBL" id="GL433871">
    <property type="protein sequence ID" value="EFN50919.1"/>
    <property type="molecule type" value="Genomic_DNA"/>
</dbReference>
<dbReference type="FunCoup" id="E1ZTF0">
    <property type="interactions" value="1814"/>
</dbReference>
<dbReference type="EC" id="2.5.1.58" evidence="2 9"/>
<keyword evidence="6 9" id="KW-0479">Metal-binding</keyword>
<dbReference type="OrthoDB" id="10261146at2759"/>
<dbReference type="InterPro" id="IPR008930">
    <property type="entry name" value="Terpenoid_cyclase/PrenylTrfase"/>
</dbReference>
<evidence type="ECO:0000256" key="4">
    <source>
        <dbReference type="ARBA" id="ARBA00022602"/>
    </source>
</evidence>
<reference evidence="11 12" key="1">
    <citation type="journal article" date="2010" name="Plant Cell">
        <title>The Chlorella variabilis NC64A genome reveals adaptation to photosymbiosis, coevolution with viruses, and cryptic sex.</title>
        <authorList>
            <person name="Blanc G."/>
            <person name="Duncan G."/>
            <person name="Agarkova I."/>
            <person name="Borodovsky M."/>
            <person name="Gurnon J."/>
            <person name="Kuo A."/>
            <person name="Lindquist E."/>
            <person name="Lucas S."/>
            <person name="Pangilinan J."/>
            <person name="Polle J."/>
            <person name="Salamov A."/>
            <person name="Terry A."/>
            <person name="Yamada T."/>
            <person name="Dunigan D.D."/>
            <person name="Grigoriev I.V."/>
            <person name="Claverie J.M."/>
            <person name="Van Etten J.L."/>
        </authorList>
    </citation>
    <scope>NUCLEOTIDE SEQUENCE [LARGE SCALE GENOMIC DNA]</scope>
    <source>
        <strain evidence="11 12">NC64A</strain>
    </source>
</reference>
<dbReference type="InterPro" id="IPR026872">
    <property type="entry name" value="FTB"/>
</dbReference>
<keyword evidence="5 9" id="KW-0808">Transferase</keyword>
<evidence type="ECO:0000256" key="8">
    <source>
        <dbReference type="ARBA" id="ARBA00022833"/>
    </source>
</evidence>
<comment type="cofactor">
    <cofactor evidence="9">
        <name>Zn(2+)</name>
        <dbReference type="ChEBI" id="CHEBI:29105"/>
    </cofactor>
    <text evidence="9">Binds 1 zinc ion per subunit.</text>
</comment>
<dbReference type="InterPro" id="IPR045089">
    <property type="entry name" value="PGGT1B-like"/>
</dbReference>
<comment type="subunit">
    <text evidence="9">Heterodimer of FTA and FTB.</text>
</comment>
<dbReference type="GO" id="GO:0005965">
    <property type="term" value="C:protein farnesyltransferase complex"/>
    <property type="evidence" value="ECO:0007669"/>
    <property type="project" value="UniProtKB-UniRule"/>
</dbReference>
<evidence type="ECO:0000256" key="3">
    <source>
        <dbReference type="ARBA" id="ARBA00015798"/>
    </source>
</evidence>